<comment type="similarity">
    <text evidence="2">Belongs to the bacterial solute-binding protein 2 family.</text>
</comment>
<accession>A0ABN8UDV7</accession>
<dbReference type="Proteomes" id="UP001154322">
    <property type="component" value="Unassembled WGS sequence"/>
</dbReference>
<evidence type="ECO:0000256" key="2">
    <source>
        <dbReference type="ARBA" id="ARBA00007639"/>
    </source>
</evidence>
<dbReference type="Pfam" id="PF13407">
    <property type="entry name" value="Peripla_BP_4"/>
    <property type="match status" value="1"/>
</dbReference>
<evidence type="ECO:0000259" key="3">
    <source>
        <dbReference type="Pfam" id="PF13407"/>
    </source>
</evidence>
<dbReference type="PANTHER" id="PTHR30036">
    <property type="entry name" value="D-XYLOSE-BINDING PERIPLASMIC PROTEIN"/>
    <property type="match status" value="1"/>
</dbReference>
<name>A0ABN8UDV7_9BACL</name>
<dbReference type="InterPro" id="IPR028082">
    <property type="entry name" value="Peripla_BP_I"/>
</dbReference>
<evidence type="ECO:0000256" key="1">
    <source>
        <dbReference type="ARBA" id="ARBA00004196"/>
    </source>
</evidence>
<reference evidence="4" key="1">
    <citation type="submission" date="2022-06" db="EMBL/GenBank/DDBJ databases">
        <authorList>
            <person name="Dietemann V."/>
            <person name="Ory F."/>
            <person name="Dainat B."/>
            <person name="Oberhansli S."/>
        </authorList>
    </citation>
    <scope>NUCLEOTIDE SEQUENCE</scope>
    <source>
        <strain evidence="4">Ena-SAMPLE-TAB-26-04-2022-14:26:32:270-5432</strain>
    </source>
</reference>
<protein>
    <submittedName>
        <fullName evidence="4">Substrate-binding domain-containing protein</fullName>
    </submittedName>
</protein>
<dbReference type="SUPFAM" id="SSF53822">
    <property type="entry name" value="Periplasmic binding protein-like I"/>
    <property type="match status" value="1"/>
</dbReference>
<evidence type="ECO:0000313" key="5">
    <source>
        <dbReference type="Proteomes" id="UP001154322"/>
    </source>
</evidence>
<keyword evidence="5" id="KW-1185">Reference proteome</keyword>
<evidence type="ECO:0000313" key="4">
    <source>
        <dbReference type="EMBL" id="CAH8248358.1"/>
    </source>
</evidence>
<proteinExistence type="inferred from homology"/>
<gene>
    <name evidence="4" type="ORF">WJ0W_005615</name>
</gene>
<sequence>MSDKRWAAVLGLLLLSFLYLLFQFMSSTYRNQALIRQWSEAETGASGKPHVMLISQELDNPYWRMIEQGARDAGNRLGMALEYVGPLRVNPEEQTMLLEKAIAAKVDAILLQGIHSITYTRLIDQAVAQGIPVLTVDADSPDSKRLSYVGTDNYESGRRLGEIVAEAGRAFSGRLVTKIGVLIGSNLAENQTLRLDGFRSVISWHRSLQIVDVRVSNISRIEAAQKASEMLYLHPDIAIIVGMSALDGAGILQAAKSSGRDDVLIFGFDDIEETKQAIVRGEIAASVIQKPYRMGYDSVSIIHDVLQGRSAPPHHLMDTEILTKDGIRLGDER</sequence>
<dbReference type="Gene3D" id="3.40.50.2300">
    <property type="match status" value="2"/>
</dbReference>
<dbReference type="InterPro" id="IPR050555">
    <property type="entry name" value="Bact_Solute-Bind_Prot2"/>
</dbReference>
<dbReference type="PANTHER" id="PTHR30036:SF7">
    <property type="entry name" value="ABC TRANSPORTER PERIPLASMIC-BINDING PROTEIN YPHF"/>
    <property type="match status" value="1"/>
</dbReference>
<dbReference type="InterPro" id="IPR025997">
    <property type="entry name" value="SBP_2_dom"/>
</dbReference>
<comment type="caution">
    <text evidence="4">The sequence shown here is derived from an EMBL/GenBank/DDBJ whole genome shotgun (WGS) entry which is preliminary data.</text>
</comment>
<organism evidence="4 5">
    <name type="scientific">Paenibacillus melissococcoides</name>
    <dbReference type="NCBI Taxonomy" id="2912268"/>
    <lineage>
        <taxon>Bacteria</taxon>
        <taxon>Bacillati</taxon>
        <taxon>Bacillota</taxon>
        <taxon>Bacilli</taxon>
        <taxon>Bacillales</taxon>
        <taxon>Paenibacillaceae</taxon>
        <taxon>Paenibacillus</taxon>
    </lineage>
</organism>
<feature type="domain" description="Periplasmic binding protein" evidence="3">
    <location>
        <begin position="53"/>
        <end position="309"/>
    </location>
</feature>
<comment type="subcellular location">
    <subcellularLocation>
        <location evidence="1">Cell envelope</location>
    </subcellularLocation>
</comment>
<dbReference type="RefSeq" id="WP_213426433.1">
    <property type="nucleotide sequence ID" value="NZ_AP031286.1"/>
</dbReference>
<dbReference type="EMBL" id="CALYLO010000009">
    <property type="protein sequence ID" value="CAH8248358.1"/>
    <property type="molecule type" value="Genomic_DNA"/>
</dbReference>